<sequence length="77" mass="9012">MFEDVFYLSKMYEDEIYLDMVRELFGPFTRRTLMQYEFHVGPAITDAAEDMEADATEAGNGVLDEDYLVDQTPPQYR</sequence>
<gene>
    <name evidence="1" type="ORF">F0562_018183</name>
</gene>
<dbReference type="AlphaFoldDB" id="A0A5J4Z9E0"/>
<dbReference type="EMBL" id="CM018052">
    <property type="protein sequence ID" value="KAA8515030.1"/>
    <property type="molecule type" value="Genomic_DNA"/>
</dbReference>
<accession>A0A5J4Z9E0</accession>
<keyword evidence="2" id="KW-1185">Reference proteome</keyword>
<name>A0A5J4Z9E0_9ASTE</name>
<evidence type="ECO:0000313" key="1">
    <source>
        <dbReference type="EMBL" id="KAA8515030.1"/>
    </source>
</evidence>
<proteinExistence type="predicted"/>
<protein>
    <submittedName>
        <fullName evidence="1">Uncharacterized protein</fullName>
    </submittedName>
</protein>
<reference evidence="1 2" key="1">
    <citation type="submission" date="2019-09" db="EMBL/GenBank/DDBJ databases">
        <title>A chromosome-level genome assembly of the Chinese tupelo Nyssa sinensis.</title>
        <authorList>
            <person name="Yang X."/>
            <person name="Kang M."/>
            <person name="Yang Y."/>
            <person name="Xiong H."/>
            <person name="Wang M."/>
            <person name="Zhang Z."/>
            <person name="Wang Z."/>
            <person name="Wu H."/>
            <person name="Ma T."/>
            <person name="Liu J."/>
            <person name="Xi Z."/>
        </authorList>
    </citation>
    <scope>NUCLEOTIDE SEQUENCE [LARGE SCALE GENOMIC DNA]</scope>
    <source>
        <strain evidence="1">J267</strain>
        <tissue evidence="1">Leaf</tissue>
    </source>
</reference>
<evidence type="ECO:0000313" key="2">
    <source>
        <dbReference type="Proteomes" id="UP000325577"/>
    </source>
</evidence>
<dbReference type="Proteomes" id="UP000325577">
    <property type="component" value="Linkage Group LG9"/>
</dbReference>
<organism evidence="1 2">
    <name type="scientific">Nyssa sinensis</name>
    <dbReference type="NCBI Taxonomy" id="561372"/>
    <lineage>
        <taxon>Eukaryota</taxon>
        <taxon>Viridiplantae</taxon>
        <taxon>Streptophyta</taxon>
        <taxon>Embryophyta</taxon>
        <taxon>Tracheophyta</taxon>
        <taxon>Spermatophyta</taxon>
        <taxon>Magnoliopsida</taxon>
        <taxon>eudicotyledons</taxon>
        <taxon>Gunneridae</taxon>
        <taxon>Pentapetalae</taxon>
        <taxon>asterids</taxon>
        <taxon>Cornales</taxon>
        <taxon>Nyssaceae</taxon>
        <taxon>Nyssa</taxon>
    </lineage>
</organism>